<evidence type="ECO:0000313" key="2">
    <source>
        <dbReference type="EMBL" id="PYE52035.1"/>
    </source>
</evidence>
<dbReference type="RefSeq" id="WP_110887804.1">
    <property type="nucleotide sequence ID" value="NZ_QJSX01000013.1"/>
</dbReference>
<protein>
    <submittedName>
        <fullName evidence="2">Putative sensory transduction regulator</fullName>
    </submittedName>
</protein>
<dbReference type="Proteomes" id="UP000248326">
    <property type="component" value="Unassembled WGS sequence"/>
</dbReference>
<name>A0A318S3M2_9DEIO</name>
<keyword evidence="3" id="KW-1185">Reference proteome</keyword>
<proteinExistence type="predicted"/>
<comment type="caution">
    <text evidence="2">The sequence shown here is derived from an EMBL/GenBank/DDBJ whole genome shotgun (WGS) entry which is preliminary data.</text>
</comment>
<evidence type="ECO:0000313" key="3">
    <source>
        <dbReference type="Proteomes" id="UP000248326"/>
    </source>
</evidence>
<dbReference type="InterPro" id="IPR054343">
    <property type="entry name" value="TY-Chap_M"/>
</dbReference>
<dbReference type="Pfam" id="PF22551">
    <property type="entry name" value="TY-Chap1"/>
    <property type="match status" value="1"/>
</dbReference>
<sequence>MTQLEAVQRFASHAERIAAFLRDEGFRPTVDEDGDVYFKFEGRVYYVVVNEEDPSFFRVLAPFFWSLDDADERRRALTVTNEVQCRFKVGRFFVSDDGVSAVVDAYLPDETSFRAVLLRSLSALPEMTREFRDRMHAHSLS</sequence>
<evidence type="ECO:0000259" key="1">
    <source>
        <dbReference type="Pfam" id="PF22551"/>
    </source>
</evidence>
<feature type="domain" description="TY-Chap central" evidence="1">
    <location>
        <begin position="17"/>
        <end position="131"/>
    </location>
</feature>
<dbReference type="EMBL" id="QJSX01000013">
    <property type="protein sequence ID" value="PYE52035.1"/>
    <property type="molecule type" value="Genomic_DNA"/>
</dbReference>
<organism evidence="2 3">
    <name type="scientific">Deinococcus yavapaiensis KR-236</name>
    <dbReference type="NCBI Taxonomy" id="694435"/>
    <lineage>
        <taxon>Bacteria</taxon>
        <taxon>Thermotogati</taxon>
        <taxon>Deinococcota</taxon>
        <taxon>Deinococci</taxon>
        <taxon>Deinococcales</taxon>
        <taxon>Deinococcaceae</taxon>
        <taxon>Deinococcus</taxon>
    </lineage>
</organism>
<reference evidence="2 3" key="1">
    <citation type="submission" date="2018-06" db="EMBL/GenBank/DDBJ databases">
        <title>Genomic Encyclopedia of Type Strains, Phase IV (KMG-IV): sequencing the most valuable type-strain genomes for metagenomic binning, comparative biology and taxonomic classification.</title>
        <authorList>
            <person name="Goeker M."/>
        </authorList>
    </citation>
    <scope>NUCLEOTIDE SEQUENCE [LARGE SCALE GENOMIC DNA]</scope>
    <source>
        <strain evidence="2 3">DSM 18048</strain>
    </source>
</reference>
<dbReference type="OrthoDB" id="1072676at2"/>
<gene>
    <name evidence="2" type="ORF">DES52_11381</name>
</gene>
<accession>A0A318S3M2</accession>
<dbReference type="AlphaFoldDB" id="A0A318S3M2"/>